<feature type="chain" id="PRO_5011733635" description="Cytochrome c domain-containing protein" evidence="5">
    <location>
        <begin position="24"/>
        <end position="547"/>
    </location>
</feature>
<dbReference type="InterPro" id="IPR047758">
    <property type="entry name" value="CytoC_perox"/>
</dbReference>
<organism evidence="7 8">
    <name type="scientific">Marinobacter zhejiangensis</name>
    <dbReference type="NCBI Taxonomy" id="488535"/>
    <lineage>
        <taxon>Bacteria</taxon>
        <taxon>Pseudomonadati</taxon>
        <taxon>Pseudomonadota</taxon>
        <taxon>Gammaproteobacteria</taxon>
        <taxon>Pseudomonadales</taxon>
        <taxon>Marinobacteraceae</taxon>
        <taxon>Marinobacter</taxon>
    </lineage>
</organism>
<gene>
    <name evidence="7" type="ORF">SAMN04487963_0523</name>
</gene>
<keyword evidence="5" id="KW-0732">Signal</keyword>
<dbReference type="PROSITE" id="PS51007">
    <property type="entry name" value="CYTC"/>
    <property type="match status" value="1"/>
</dbReference>
<keyword evidence="2 4" id="KW-0479">Metal-binding</keyword>
<evidence type="ECO:0000256" key="2">
    <source>
        <dbReference type="ARBA" id="ARBA00022723"/>
    </source>
</evidence>
<accession>A0A1I4LK47</accession>
<dbReference type="InterPro" id="IPR009056">
    <property type="entry name" value="Cyt_c-like_dom"/>
</dbReference>
<dbReference type="AlphaFoldDB" id="A0A1I4LK47"/>
<dbReference type="InterPro" id="IPR051395">
    <property type="entry name" value="Cytochrome_c_Peroxidase/MauG"/>
</dbReference>
<dbReference type="GO" id="GO:0046872">
    <property type="term" value="F:metal ion binding"/>
    <property type="evidence" value="ECO:0007669"/>
    <property type="project" value="UniProtKB-KW"/>
</dbReference>
<dbReference type="STRING" id="488535.SAMN04487963_0523"/>
<evidence type="ECO:0000256" key="3">
    <source>
        <dbReference type="ARBA" id="ARBA00023004"/>
    </source>
</evidence>
<evidence type="ECO:0000256" key="5">
    <source>
        <dbReference type="SAM" id="SignalP"/>
    </source>
</evidence>
<dbReference type="GO" id="GO:0020037">
    <property type="term" value="F:heme binding"/>
    <property type="evidence" value="ECO:0007669"/>
    <property type="project" value="InterPro"/>
</dbReference>
<evidence type="ECO:0000313" key="8">
    <source>
        <dbReference type="Proteomes" id="UP000198519"/>
    </source>
</evidence>
<dbReference type="InterPro" id="IPR036909">
    <property type="entry name" value="Cyt_c-like_dom_sf"/>
</dbReference>
<feature type="signal peptide" evidence="5">
    <location>
        <begin position="1"/>
        <end position="23"/>
    </location>
</feature>
<evidence type="ECO:0000259" key="6">
    <source>
        <dbReference type="PROSITE" id="PS51007"/>
    </source>
</evidence>
<sequence>MGRKQTILISSVLVILAIVAALAAGVGQSKPQPAPDTDFIELTQGWDDTVREQMHHLSFGSQMLPYDWLLHLERADGAGLLRDNDNLAALGFIPAQASELNPDGLPVGFSRTAGSDGKAWVGFTCSACHTGLVSYQGDTLIVDGAPALMDFSTFEQQLIDALALTLADAERFDQFADAVGASSPADLRVRVQQRLGHLRQRQSINHSDVPYGHGRLDAFGQIFNTVAAELLANPANARPADAPVSYPFLWDAPYLDLVQWNGSAPNLGPGPLIQNVTTALAVYGSADLSGHSALTGYPSSALITNLGILQKHYDQLRSPQWPVELLGLLDQAKVEQGRQLYQDNCLACHTIADRSQPPAALKVTVVPRTEIGTDPRMATNFIAAQAQTGMLDGRRRFVLAGPTFGAEARTIDMVIHAALGVTLHHPVEATGAALEDLHKVFSSTPNKVPDQYKARPLNGIWATAPYLHNGSVPTLYDLLLPPAERPQSFHVGSHQLDPDKVGFDITAGPETSLFDTRLPGNRNHGHIYGTDLTDAERWALIEYLKSL</sequence>
<dbReference type="PANTHER" id="PTHR30600:SF9">
    <property type="entry name" value="BLR7738 PROTEIN"/>
    <property type="match status" value="1"/>
</dbReference>
<evidence type="ECO:0000256" key="4">
    <source>
        <dbReference type="PROSITE-ProRule" id="PRU00433"/>
    </source>
</evidence>
<protein>
    <recommendedName>
        <fullName evidence="6">Cytochrome c domain-containing protein</fullName>
    </recommendedName>
</protein>
<dbReference type="Gene3D" id="1.10.760.10">
    <property type="entry name" value="Cytochrome c-like domain"/>
    <property type="match status" value="1"/>
</dbReference>
<dbReference type="EMBL" id="FOUE01000001">
    <property type="protein sequence ID" value="SFL91404.1"/>
    <property type="molecule type" value="Genomic_DNA"/>
</dbReference>
<keyword evidence="1 4" id="KW-0349">Heme</keyword>
<dbReference type="SUPFAM" id="SSF46626">
    <property type="entry name" value="Cytochrome c"/>
    <property type="match status" value="1"/>
</dbReference>
<dbReference type="PANTHER" id="PTHR30600">
    <property type="entry name" value="CYTOCHROME C PEROXIDASE-RELATED"/>
    <property type="match status" value="1"/>
</dbReference>
<name>A0A1I4LK47_9GAMM</name>
<dbReference type="NCBIfam" id="NF040606">
    <property type="entry name" value="CytoC_perox"/>
    <property type="match status" value="1"/>
</dbReference>
<reference evidence="8" key="1">
    <citation type="submission" date="2016-10" db="EMBL/GenBank/DDBJ databases">
        <authorList>
            <person name="Varghese N."/>
            <person name="Submissions S."/>
        </authorList>
    </citation>
    <scope>NUCLEOTIDE SEQUENCE [LARGE SCALE GENOMIC DNA]</scope>
    <source>
        <strain evidence="8">CGMCC 1.7061</strain>
    </source>
</reference>
<dbReference type="Pfam" id="PF21419">
    <property type="entry name" value="RoxA-like_Cyt-c"/>
    <property type="match status" value="1"/>
</dbReference>
<dbReference type="Proteomes" id="UP000198519">
    <property type="component" value="Unassembled WGS sequence"/>
</dbReference>
<evidence type="ECO:0000256" key="1">
    <source>
        <dbReference type="ARBA" id="ARBA00022617"/>
    </source>
</evidence>
<keyword evidence="8" id="KW-1185">Reference proteome</keyword>
<proteinExistence type="predicted"/>
<dbReference type="GO" id="GO:0009055">
    <property type="term" value="F:electron transfer activity"/>
    <property type="evidence" value="ECO:0007669"/>
    <property type="project" value="InterPro"/>
</dbReference>
<feature type="domain" description="Cytochrome c" evidence="6">
    <location>
        <begin position="332"/>
        <end position="547"/>
    </location>
</feature>
<keyword evidence="3 4" id="KW-0408">Iron</keyword>
<dbReference type="GO" id="GO:0004130">
    <property type="term" value="F:cytochrome-c peroxidase activity"/>
    <property type="evidence" value="ECO:0007669"/>
    <property type="project" value="TreeGrafter"/>
</dbReference>
<evidence type="ECO:0000313" key="7">
    <source>
        <dbReference type="EMBL" id="SFL91404.1"/>
    </source>
</evidence>